<dbReference type="EMBL" id="CP091957">
    <property type="protein sequence ID" value="UOG57333.1"/>
    <property type="molecule type" value="Genomic_DNA"/>
</dbReference>
<dbReference type="AlphaFoldDB" id="A0AAE9GFT1"/>
<sequence length="53" mass="6336">MERKELNETLFTKAFGTQQNAFYGSRLELNETLFTDRVWNSMKRFLRIAFGTQ</sequence>
<reference evidence="1" key="1">
    <citation type="submission" date="2022-02" db="EMBL/GenBank/DDBJ databases">
        <title>The genetically variable rfb locus in Leptospira is a mobile cassette and a molecular signature of serovar identity.</title>
        <authorList>
            <person name="Nieves C."/>
            <person name="Vincent A.T."/>
            <person name="Zarantonelli L."/>
            <person name="Picardeau M."/>
            <person name="Veyrier F.J."/>
            <person name="Buschiazzo A."/>
        </authorList>
    </citation>
    <scope>NUCLEOTIDE SEQUENCE</scope>
    <source>
        <strain evidence="1">IP1512017</strain>
    </source>
</reference>
<proteinExistence type="predicted"/>
<accession>A0AAE9GFT1</accession>
<name>A0AAE9GFT1_9LEPT</name>
<protein>
    <submittedName>
        <fullName evidence="1">Uncharacterized protein</fullName>
    </submittedName>
</protein>
<evidence type="ECO:0000313" key="2">
    <source>
        <dbReference type="Proteomes" id="UP000829829"/>
    </source>
</evidence>
<gene>
    <name evidence="1" type="ORF">MAL03_03970</name>
</gene>
<dbReference type="Proteomes" id="UP000829829">
    <property type="component" value="Chromosome 1"/>
</dbReference>
<dbReference type="RefSeq" id="WP_243815712.1">
    <property type="nucleotide sequence ID" value="NZ_CP091957.1"/>
</dbReference>
<organism evidence="1 2">
    <name type="scientific">Leptospira noguchii</name>
    <dbReference type="NCBI Taxonomy" id="28182"/>
    <lineage>
        <taxon>Bacteria</taxon>
        <taxon>Pseudomonadati</taxon>
        <taxon>Spirochaetota</taxon>
        <taxon>Spirochaetia</taxon>
        <taxon>Leptospirales</taxon>
        <taxon>Leptospiraceae</taxon>
        <taxon>Leptospira</taxon>
    </lineage>
</organism>
<evidence type="ECO:0000313" key="1">
    <source>
        <dbReference type="EMBL" id="UOG57333.1"/>
    </source>
</evidence>